<dbReference type="Proteomes" id="UP001289066">
    <property type="component" value="Unassembled WGS sequence"/>
</dbReference>
<dbReference type="GO" id="GO:1901135">
    <property type="term" value="P:carbohydrate derivative metabolic process"/>
    <property type="evidence" value="ECO:0007669"/>
    <property type="project" value="InterPro"/>
</dbReference>
<evidence type="ECO:0000313" key="2">
    <source>
        <dbReference type="Proteomes" id="UP001289066"/>
    </source>
</evidence>
<dbReference type="RefSeq" id="WP_322413039.1">
    <property type="nucleotide sequence ID" value="NZ_WNVG01000727.1"/>
</dbReference>
<dbReference type="GO" id="GO:0097367">
    <property type="term" value="F:carbohydrate derivative binding"/>
    <property type="evidence" value="ECO:0007669"/>
    <property type="project" value="InterPro"/>
</dbReference>
<proteinExistence type="predicted"/>
<name>A0AAW9J579_CLOPF</name>
<gene>
    <name evidence="1" type="ORF">GNF81_18110</name>
</gene>
<protein>
    <submittedName>
        <fullName evidence="1">Uncharacterized protein</fullName>
    </submittedName>
</protein>
<organism evidence="1 2">
    <name type="scientific">Clostridium perfringens</name>
    <dbReference type="NCBI Taxonomy" id="1502"/>
    <lineage>
        <taxon>Bacteria</taxon>
        <taxon>Bacillati</taxon>
        <taxon>Bacillota</taxon>
        <taxon>Clostridia</taxon>
        <taxon>Eubacteriales</taxon>
        <taxon>Clostridiaceae</taxon>
        <taxon>Clostridium</taxon>
    </lineage>
</organism>
<comment type="caution">
    <text evidence="1">The sequence shown here is derived from an EMBL/GenBank/DDBJ whole genome shotgun (WGS) entry which is preliminary data.</text>
</comment>
<accession>A0AAW9J579</accession>
<dbReference type="SUPFAM" id="SSF53697">
    <property type="entry name" value="SIS domain"/>
    <property type="match status" value="1"/>
</dbReference>
<dbReference type="Gene3D" id="3.40.50.10490">
    <property type="entry name" value="Glucose-6-phosphate isomerase like protein, domain 1"/>
    <property type="match status" value="1"/>
</dbReference>
<evidence type="ECO:0000313" key="1">
    <source>
        <dbReference type="EMBL" id="MDZ5034612.1"/>
    </source>
</evidence>
<dbReference type="EMBL" id="WNVG01000727">
    <property type="protein sequence ID" value="MDZ5034612.1"/>
    <property type="molecule type" value="Genomic_DNA"/>
</dbReference>
<reference evidence="1" key="1">
    <citation type="submission" date="2019-11" db="EMBL/GenBank/DDBJ databases">
        <title>Characterization of Clostridium perfringens isolates from swine manure treated agricultural soils.</title>
        <authorList>
            <person name="Wushke S.T."/>
        </authorList>
    </citation>
    <scope>NUCLEOTIDE SEQUENCE</scope>
    <source>
        <strain evidence="1">X15</strain>
    </source>
</reference>
<dbReference type="AlphaFoldDB" id="A0AAW9J579"/>
<sequence>MSVLDQNRIESLVSMIKDSKEVIFIGIQLTSEVWRLQRELIFMGKRTSAFLDPNYQVSEVDKVGADSLVICLQYNRQQDNHNERLIKKAKSKGAKTAYIGNIKVRSIEQNSDISIVYKGHTQILIRI</sequence>
<dbReference type="InterPro" id="IPR046348">
    <property type="entry name" value="SIS_dom_sf"/>
</dbReference>